<accession>A0A6N3DAY5</accession>
<evidence type="ECO:0000313" key="3">
    <source>
        <dbReference type="EMBL" id="VYU23931.1"/>
    </source>
</evidence>
<keyword evidence="3" id="KW-0830">Ubiquinone</keyword>
<dbReference type="InterPro" id="IPR029063">
    <property type="entry name" value="SAM-dependent_MTases_sf"/>
</dbReference>
<dbReference type="GO" id="GO:0032259">
    <property type="term" value="P:methylation"/>
    <property type="evidence" value="ECO:0007669"/>
    <property type="project" value="UniProtKB-KW"/>
</dbReference>
<dbReference type="PANTHER" id="PTHR43861">
    <property type="entry name" value="TRANS-ACONITATE 2-METHYLTRANSFERASE-RELATED"/>
    <property type="match status" value="1"/>
</dbReference>
<dbReference type="EC" id="2.1.1.222" evidence="3"/>
<evidence type="ECO:0000259" key="2">
    <source>
        <dbReference type="Pfam" id="PF13649"/>
    </source>
</evidence>
<dbReference type="RefSeq" id="WP_412442691.1">
    <property type="nucleotide sequence ID" value="NZ_CACRUT010000015.1"/>
</dbReference>
<gene>
    <name evidence="3" type="primary">ubiG</name>
    <name evidence="3" type="ORF">PCLFYP37_02275</name>
</gene>
<dbReference type="Pfam" id="PF13649">
    <property type="entry name" value="Methyltransf_25"/>
    <property type="match status" value="1"/>
</dbReference>
<dbReference type="SUPFAM" id="SSF53335">
    <property type="entry name" value="S-adenosyl-L-methionine-dependent methyltransferases"/>
    <property type="match status" value="1"/>
</dbReference>
<proteinExistence type="predicted"/>
<evidence type="ECO:0000256" key="1">
    <source>
        <dbReference type="ARBA" id="ARBA00022679"/>
    </source>
</evidence>
<dbReference type="InterPro" id="IPR041698">
    <property type="entry name" value="Methyltransf_25"/>
</dbReference>
<name>A0A6N3DAY5_9BACT</name>
<organism evidence="3">
    <name type="scientific">Paraprevotella clara</name>
    <dbReference type="NCBI Taxonomy" id="454154"/>
    <lineage>
        <taxon>Bacteria</taxon>
        <taxon>Pseudomonadati</taxon>
        <taxon>Bacteroidota</taxon>
        <taxon>Bacteroidia</taxon>
        <taxon>Bacteroidales</taxon>
        <taxon>Prevotellaceae</taxon>
        <taxon>Paraprevotella</taxon>
    </lineage>
</organism>
<protein>
    <submittedName>
        <fullName evidence="3">Ubiquinone biosynthesis O-methyltransferase</fullName>
        <ecNumber evidence="3">2.1.1.222</ecNumber>
    </submittedName>
</protein>
<feature type="domain" description="Methyltransferase" evidence="2">
    <location>
        <begin position="38"/>
        <end position="130"/>
    </location>
</feature>
<dbReference type="CDD" id="cd02440">
    <property type="entry name" value="AdoMet_MTases"/>
    <property type="match status" value="1"/>
</dbReference>
<dbReference type="GO" id="GO:0102208">
    <property type="term" value="F:2-polyprenyl-6-hydroxyphenol methylase activity"/>
    <property type="evidence" value="ECO:0007669"/>
    <property type="project" value="UniProtKB-EC"/>
</dbReference>
<keyword evidence="1 3" id="KW-0808">Transferase</keyword>
<sequence length="260" mass="29563">MQERHSDRERYFDEQARTTEKYYIPYIRKCCPELPQEVLEVGCGEGGNLFSFAQLGCSVTGVDIAAGRIAEARKFFAERGAEGTFIASDIFKLTELEHKFSLILVHDVIEHIDDKAGFLKGLKRYLAPGGVVFIAFPAWQMPFGGHQQIAHSKVVSHFPFLHLLPSPLYKGVLAAAGENEPTIRELMNIKHTRCPIEKFQVALYATGYRVVDRQLYFINPHYETKFGLKPRKLHGSLSVLPYVRNFFSTSCFYLVQPERG</sequence>
<dbReference type="EMBL" id="CACRUT010000015">
    <property type="protein sequence ID" value="VYU23931.1"/>
    <property type="molecule type" value="Genomic_DNA"/>
</dbReference>
<reference evidence="3" key="1">
    <citation type="submission" date="2019-11" db="EMBL/GenBank/DDBJ databases">
        <authorList>
            <person name="Feng L."/>
        </authorList>
    </citation>
    <scope>NUCLEOTIDE SEQUENCE</scope>
    <source>
        <strain evidence="3">PclaraLFYP37</strain>
    </source>
</reference>
<keyword evidence="3" id="KW-0489">Methyltransferase</keyword>
<dbReference type="Gene3D" id="3.40.50.150">
    <property type="entry name" value="Vaccinia Virus protein VP39"/>
    <property type="match status" value="1"/>
</dbReference>
<dbReference type="AlphaFoldDB" id="A0A6N3DAY5"/>